<name>A0A3P7NNA7_DIBLA</name>
<sequence length="131" mass="14292">MYRVYYTDQPKLPLATWQVKVLSVDHALGSPSPYEASTGDVDTNRPPSHLTLITHLQSNATYYIRISASNAKGDGPPSAAYPVIVRPGGELATLFVGQSPRPLPPQPPPPLSPPSTHTGLTRHLHVIMYRM</sequence>
<evidence type="ECO:0000313" key="3">
    <source>
        <dbReference type="Proteomes" id="UP000281553"/>
    </source>
</evidence>
<dbReference type="InterPro" id="IPR013783">
    <property type="entry name" value="Ig-like_fold"/>
</dbReference>
<proteinExistence type="predicted"/>
<dbReference type="EMBL" id="UYRU01049919">
    <property type="protein sequence ID" value="VDN10769.1"/>
    <property type="molecule type" value="Genomic_DNA"/>
</dbReference>
<reference evidence="2 3" key="1">
    <citation type="submission" date="2018-11" db="EMBL/GenBank/DDBJ databases">
        <authorList>
            <consortium name="Pathogen Informatics"/>
        </authorList>
    </citation>
    <scope>NUCLEOTIDE SEQUENCE [LARGE SCALE GENOMIC DNA]</scope>
</reference>
<gene>
    <name evidence="2" type="ORF">DILT_LOCUS6600</name>
</gene>
<dbReference type="Proteomes" id="UP000281553">
    <property type="component" value="Unassembled WGS sequence"/>
</dbReference>
<evidence type="ECO:0008006" key="4">
    <source>
        <dbReference type="Google" id="ProtNLM"/>
    </source>
</evidence>
<protein>
    <recommendedName>
        <fullName evidence="4">Fibronectin type-III domain-containing protein</fullName>
    </recommendedName>
</protein>
<dbReference type="AlphaFoldDB" id="A0A3P7NNA7"/>
<dbReference type="CDD" id="cd00063">
    <property type="entry name" value="FN3"/>
    <property type="match status" value="1"/>
</dbReference>
<dbReference type="InterPro" id="IPR003961">
    <property type="entry name" value="FN3_dom"/>
</dbReference>
<dbReference type="SUPFAM" id="SSF49265">
    <property type="entry name" value="Fibronectin type III"/>
    <property type="match status" value="1"/>
</dbReference>
<feature type="compositionally biased region" description="Pro residues" evidence="1">
    <location>
        <begin position="101"/>
        <end position="113"/>
    </location>
</feature>
<dbReference type="Gene3D" id="2.60.40.10">
    <property type="entry name" value="Immunoglobulins"/>
    <property type="match status" value="1"/>
</dbReference>
<evidence type="ECO:0000256" key="1">
    <source>
        <dbReference type="SAM" id="MobiDB-lite"/>
    </source>
</evidence>
<dbReference type="InterPro" id="IPR036116">
    <property type="entry name" value="FN3_sf"/>
</dbReference>
<organism evidence="2 3">
    <name type="scientific">Dibothriocephalus latus</name>
    <name type="common">Fish tapeworm</name>
    <name type="synonym">Diphyllobothrium latum</name>
    <dbReference type="NCBI Taxonomy" id="60516"/>
    <lineage>
        <taxon>Eukaryota</taxon>
        <taxon>Metazoa</taxon>
        <taxon>Spiralia</taxon>
        <taxon>Lophotrochozoa</taxon>
        <taxon>Platyhelminthes</taxon>
        <taxon>Cestoda</taxon>
        <taxon>Eucestoda</taxon>
        <taxon>Diphyllobothriidea</taxon>
        <taxon>Diphyllobothriidae</taxon>
        <taxon>Dibothriocephalus</taxon>
    </lineage>
</organism>
<accession>A0A3P7NNA7</accession>
<keyword evidence="3" id="KW-1185">Reference proteome</keyword>
<evidence type="ECO:0000313" key="2">
    <source>
        <dbReference type="EMBL" id="VDN10769.1"/>
    </source>
</evidence>
<dbReference type="OrthoDB" id="10253954at2759"/>
<feature type="region of interest" description="Disordered" evidence="1">
    <location>
        <begin position="97"/>
        <end position="119"/>
    </location>
</feature>